<protein>
    <submittedName>
        <fullName evidence="2">Uncharacterized protein</fullName>
    </submittedName>
</protein>
<dbReference type="OrthoDB" id="6743178at2759"/>
<comment type="caution">
    <text evidence="2">The sequence shown here is derived from an EMBL/GenBank/DDBJ whole genome shotgun (WGS) entry which is preliminary data.</text>
</comment>
<evidence type="ECO:0000313" key="3">
    <source>
        <dbReference type="Proteomes" id="UP000291343"/>
    </source>
</evidence>
<feature type="compositionally biased region" description="Pro residues" evidence="1">
    <location>
        <begin position="106"/>
        <end position="115"/>
    </location>
</feature>
<evidence type="ECO:0000313" key="2">
    <source>
        <dbReference type="EMBL" id="RZF39190.1"/>
    </source>
</evidence>
<dbReference type="EMBL" id="QKKF02020476">
    <property type="protein sequence ID" value="RZF39190.1"/>
    <property type="molecule type" value="Genomic_DNA"/>
</dbReference>
<sequence>MMEPSEEVPPPVPKAPPPAADHEERRKSLGLLREISTTWTAEPNPTPAKYSLNEEEGACGGGGIDVVVLEKEREKEKERENEKEREEETEKGKEKEKSMNDAKPALKPPHNPPPRMSTMEEEVIRDRLRLTLLRECAEILDAEPRYTRDTFRRGFLNKVSKPLAFLDHAIKYLHRQSMNSCKMIHELSRRILVIVMMSSHAHNHATLLCYDYRNEV</sequence>
<proteinExistence type="predicted"/>
<keyword evidence="3" id="KW-1185">Reference proteome</keyword>
<evidence type="ECO:0000256" key="1">
    <source>
        <dbReference type="SAM" id="MobiDB-lite"/>
    </source>
</evidence>
<dbReference type="AlphaFoldDB" id="A0A482X1G5"/>
<gene>
    <name evidence="2" type="ORF">LSTR_LSTR015781</name>
</gene>
<feature type="compositionally biased region" description="Basic and acidic residues" evidence="1">
    <location>
        <begin position="68"/>
        <end position="100"/>
    </location>
</feature>
<feature type="region of interest" description="Disordered" evidence="1">
    <location>
        <begin position="1"/>
        <end position="117"/>
    </location>
</feature>
<organism evidence="2 3">
    <name type="scientific">Laodelphax striatellus</name>
    <name type="common">Small brown planthopper</name>
    <name type="synonym">Delphax striatella</name>
    <dbReference type="NCBI Taxonomy" id="195883"/>
    <lineage>
        <taxon>Eukaryota</taxon>
        <taxon>Metazoa</taxon>
        <taxon>Ecdysozoa</taxon>
        <taxon>Arthropoda</taxon>
        <taxon>Hexapoda</taxon>
        <taxon>Insecta</taxon>
        <taxon>Pterygota</taxon>
        <taxon>Neoptera</taxon>
        <taxon>Paraneoptera</taxon>
        <taxon>Hemiptera</taxon>
        <taxon>Auchenorrhyncha</taxon>
        <taxon>Fulgoroidea</taxon>
        <taxon>Delphacidae</taxon>
        <taxon>Criomorphinae</taxon>
        <taxon>Laodelphax</taxon>
    </lineage>
</organism>
<feature type="compositionally biased region" description="Pro residues" evidence="1">
    <location>
        <begin position="7"/>
        <end position="19"/>
    </location>
</feature>
<dbReference type="InParanoid" id="A0A482X1G5"/>
<dbReference type="SMR" id="A0A482X1G5"/>
<dbReference type="Proteomes" id="UP000291343">
    <property type="component" value="Unassembled WGS sequence"/>
</dbReference>
<accession>A0A482X1G5</accession>
<name>A0A482X1G5_LAOST</name>
<reference evidence="2 3" key="1">
    <citation type="journal article" date="2017" name="Gigascience">
        <title>Genome sequence of the small brown planthopper, Laodelphax striatellus.</title>
        <authorList>
            <person name="Zhu J."/>
            <person name="Jiang F."/>
            <person name="Wang X."/>
            <person name="Yang P."/>
            <person name="Bao Y."/>
            <person name="Zhao W."/>
            <person name="Wang W."/>
            <person name="Lu H."/>
            <person name="Wang Q."/>
            <person name="Cui N."/>
            <person name="Li J."/>
            <person name="Chen X."/>
            <person name="Luo L."/>
            <person name="Yu J."/>
            <person name="Kang L."/>
            <person name="Cui F."/>
        </authorList>
    </citation>
    <scope>NUCLEOTIDE SEQUENCE [LARGE SCALE GENOMIC DNA]</scope>
    <source>
        <strain evidence="2">Lst14</strain>
    </source>
</reference>